<feature type="domain" description="Calcineurin-like phosphoesterase" evidence="1">
    <location>
        <begin position="11"/>
        <end position="190"/>
    </location>
</feature>
<evidence type="ECO:0000313" key="3">
    <source>
        <dbReference type="Proteomes" id="UP000001056"/>
    </source>
</evidence>
<dbReference type="RefSeq" id="XP_001227238.1">
    <property type="nucleotide sequence ID" value="XM_001227237.1"/>
</dbReference>
<evidence type="ECO:0000259" key="1">
    <source>
        <dbReference type="Pfam" id="PF00149"/>
    </source>
</evidence>
<proteinExistence type="predicted"/>
<dbReference type="HOGENOM" id="CLU_041441_2_0_1"/>
<protein>
    <recommendedName>
        <fullName evidence="1">Calcineurin-like phosphoesterase domain-containing protein</fullName>
    </recommendedName>
</protein>
<dbReference type="InParanoid" id="Q2GRU3"/>
<dbReference type="SUPFAM" id="SSF56300">
    <property type="entry name" value="Metallo-dependent phosphatases"/>
    <property type="match status" value="1"/>
</dbReference>
<dbReference type="GeneID" id="4394852"/>
<dbReference type="eggNOG" id="KOG3947">
    <property type="taxonomic scope" value="Eukaryota"/>
</dbReference>
<dbReference type="VEuPathDB" id="FungiDB:CHGG_09311"/>
<dbReference type="Proteomes" id="UP000001056">
    <property type="component" value="Unassembled WGS sequence"/>
</dbReference>
<evidence type="ECO:0000313" key="2">
    <source>
        <dbReference type="EMBL" id="EAQ85297.1"/>
    </source>
</evidence>
<reference evidence="3" key="1">
    <citation type="journal article" date="2015" name="Genome Announc.">
        <title>Draft genome sequence of the cellulolytic fungus Chaetomium globosum.</title>
        <authorList>
            <person name="Cuomo C.A."/>
            <person name="Untereiner W.A."/>
            <person name="Ma L.-J."/>
            <person name="Grabherr M."/>
            <person name="Birren B.W."/>
        </authorList>
    </citation>
    <scope>NUCLEOTIDE SEQUENCE [LARGE SCALE GENOMIC DNA]</scope>
    <source>
        <strain evidence="3">ATCC 6205 / CBS 148.51 / DSM 1962 / NBRC 6347 / NRRL 1970</strain>
    </source>
</reference>
<dbReference type="OMA" id="SRPRMHC"/>
<accession>Q2GRU3</accession>
<gene>
    <name evidence="2" type="ORF">CHGG_09311</name>
</gene>
<dbReference type="EMBL" id="CH408034">
    <property type="protein sequence ID" value="EAQ85297.1"/>
    <property type="molecule type" value="Genomic_DNA"/>
</dbReference>
<organism evidence="2 3">
    <name type="scientific">Chaetomium globosum (strain ATCC 6205 / CBS 148.51 / DSM 1962 / NBRC 6347 / NRRL 1970)</name>
    <name type="common">Soil fungus</name>
    <dbReference type="NCBI Taxonomy" id="306901"/>
    <lineage>
        <taxon>Eukaryota</taxon>
        <taxon>Fungi</taxon>
        <taxon>Dikarya</taxon>
        <taxon>Ascomycota</taxon>
        <taxon>Pezizomycotina</taxon>
        <taxon>Sordariomycetes</taxon>
        <taxon>Sordariomycetidae</taxon>
        <taxon>Sordariales</taxon>
        <taxon>Chaetomiaceae</taxon>
        <taxon>Chaetomium</taxon>
    </lineage>
</organism>
<dbReference type="InterPro" id="IPR029052">
    <property type="entry name" value="Metallo-depent_PP-like"/>
</dbReference>
<dbReference type="OrthoDB" id="630188at2759"/>
<dbReference type="PANTHER" id="PTHR12905">
    <property type="entry name" value="METALLOPHOSPHOESTERASE"/>
    <property type="match status" value="1"/>
</dbReference>
<dbReference type="AlphaFoldDB" id="Q2GRU3"/>
<dbReference type="InterPro" id="IPR004843">
    <property type="entry name" value="Calcineurin-like_PHP"/>
</dbReference>
<dbReference type="Pfam" id="PF00149">
    <property type="entry name" value="Metallophos"/>
    <property type="match status" value="1"/>
</dbReference>
<dbReference type="PANTHER" id="PTHR12905:SF0">
    <property type="entry name" value="CALCINEURIN-LIKE PHOSPHOESTERASE DOMAIN-CONTAINING PROTEIN"/>
    <property type="match status" value="1"/>
</dbReference>
<name>Q2GRU3_CHAGB</name>
<keyword evidence="3" id="KW-1185">Reference proteome</keyword>
<sequence>MTQDIKTFKTRFLILSDTHAQPLVPPSVPVDVAIHCGDLTEQSKMAEFRTTMALLQGIDAPLVLVIAGNHDFTLDTEVYKKKAAEANRLYSIDPRDMAAVYGHFHHARVLLDTYSGIIFLDEGTHQFDLRNCARLTVYVSPFTPSADPDGGFQYRLGEQHDFAIDRSADVLFAAVARARPRLHCFGHIHEGWGAKLVTWRGETPSENPSHFTDIDYGASVVMETLATLRPGKWDDAEAVKEKETLAGMLAAQGYQQTSHCAGDDRAITPGKETLFMNAAIQPGPEDDGPRQLPWVVDIELPGIPATPAA</sequence>
<dbReference type="InterPro" id="IPR051693">
    <property type="entry name" value="UPF0046_metallophosphoest"/>
</dbReference>
<dbReference type="Gene3D" id="3.60.21.10">
    <property type="match status" value="1"/>
</dbReference>